<accession>A0A923RRK1</accession>
<dbReference type="Pfam" id="PF13524">
    <property type="entry name" value="Glyco_trans_1_2"/>
    <property type="match status" value="1"/>
</dbReference>
<comment type="caution">
    <text evidence="2">The sequence shown here is derived from an EMBL/GenBank/DDBJ whole genome shotgun (WGS) entry which is preliminary data.</text>
</comment>
<proteinExistence type="predicted"/>
<evidence type="ECO:0000313" key="3">
    <source>
        <dbReference type="Proteomes" id="UP000606720"/>
    </source>
</evidence>
<dbReference type="InterPro" id="IPR055259">
    <property type="entry name" value="YkvP/CgeB_Glyco_trans-like"/>
</dbReference>
<protein>
    <submittedName>
        <fullName evidence="2">Glycosyltransferase family 1 protein</fullName>
    </submittedName>
</protein>
<dbReference type="AlphaFoldDB" id="A0A923RRK1"/>
<sequence>MPCVFHLSKINLNISLRSITSGIPLRCLDILGTNGFPLTNYQPELAEFFIPDEDFVMYESEDDFLQKIEYYLSHEAERKEISYNGWKKVNQNFSYEKTTADTPVTASLKLDSVA</sequence>
<reference evidence="2" key="1">
    <citation type="submission" date="2020-08" db="EMBL/GenBank/DDBJ databases">
        <title>Genome public.</title>
        <authorList>
            <person name="Liu C."/>
            <person name="Sun Q."/>
        </authorList>
    </citation>
    <scope>NUCLEOTIDE SEQUENCE</scope>
    <source>
        <strain evidence="2">BX1005</strain>
    </source>
</reference>
<evidence type="ECO:0000259" key="1">
    <source>
        <dbReference type="Pfam" id="PF13524"/>
    </source>
</evidence>
<dbReference type="Proteomes" id="UP000606720">
    <property type="component" value="Unassembled WGS sequence"/>
</dbReference>
<feature type="domain" description="Spore protein YkvP/CgeB glycosyl transferase-like" evidence="1">
    <location>
        <begin position="4"/>
        <end position="98"/>
    </location>
</feature>
<dbReference type="EMBL" id="JACOPH010000001">
    <property type="protein sequence ID" value="MBC5712643.1"/>
    <property type="molecule type" value="Genomic_DNA"/>
</dbReference>
<gene>
    <name evidence="2" type="ORF">H8S17_00205</name>
</gene>
<evidence type="ECO:0000313" key="2">
    <source>
        <dbReference type="EMBL" id="MBC5712643.1"/>
    </source>
</evidence>
<keyword evidence="3" id="KW-1185">Reference proteome</keyword>
<name>A0A923RRK1_9FIRM</name>
<organism evidence="2 3">
    <name type="scientific">Roseburia zhanii</name>
    <dbReference type="NCBI Taxonomy" id="2763064"/>
    <lineage>
        <taxon>Bacteria</taxon>
        <taxon>Bacillati</taxon>
        <taxon>Bacillota</taxon>
        <taxon>Clostridia</taxon>
        <taxon>Lachnospirales</taxon>
        <taxon>Lachnospiraceae</taxon>
        <taxon>Roseburia</taxon>
    </lineage>
</organism>